<evidence type="ECO:0000256" key="6">
    <source>
        <dbReference type="ARBA" id="ARBA00015850"/>
    </source>
</evidence>
<evidence type="ECO:0000256" key="3">
    <source>
        <dbReference type="ARBA" id="ARBA00004663"/>
    </source>
</evidence>
<evidence type="ECO:0000256" key="10">
    <source>
        <dbReference type="ARBA" id="ARBA00022692"/>
    </source>
</evidence>
<feature type="transmembrane region" description="Helical" evidence="19">
    <location>
        <begin position="39"/>
        <end position="59"/>
    </location>
</feature>
<protein>
    <recommendedName>
        <fullName evidence="6 19">Adenosylcobinamide-GDP ribazoletransferase</fullName>
        <ecNumber evidence="5 19">2.7.8.26</ecNumber>
    </recommendedName>
    <alternativeName>
        <fullName evidence="16 19">Cobalamin synthase</fullName>
    </alternativeName>
    <alternativeName>
        <fullName evidence="15 19">Cobalamin-5'-phosphate synthase</fullName>
    </alternativeName>
</protein>
<dbReference type="HAMAP" id="MF_00719">
    <property type="entry name" value="CobS"/>
    <property type="match status" value="1"/>
</dbReference>
<comment type="caution">
    <text evidence="20">The sequence shown here is derived from an EMBL/GenBank/DDBJ whole genome shotgun (WGS) entry which is preliminary data.</text>
</comment>
<dbReference type="NCBIfam" id="TIGR00317">
    <property type="entry name" value="cobS"/>
    <property type="match status" value="1"/>
</dbReference>
<proteinExistence type="inferred from homology"/>
<evidence type="ECO:0000256" key="16">
    <source>
        <dbReference type="ARBA" id="ARBA00032853"/>
    </source>
</evidence>
<keyword evidence="10 19" id="KW-0812">Transmembrane</keyword>
<comment type="cofactor">
    <cofactor evidence="1 19">
        <name>Mg(2+)</name>
        <dbReference type="ChEBI" id="CHEBI:18420"/>
    </cofactor>
</comment>
<evidence type="ECO:0000256" key="12">
    <source>
        <dbReference type="ARBA" id="ARBA00022989"/>
    </source>
</evidence>
<keyword evidence="11 19" id="KW-0460">Magnesium</keyword>
<evidence type="ECO:0000256" key="17">
    <source>
        <dbReference type="ARBA" id="ARBA00048623"/>
    </source>
</evidence>
<evidence type="ECO:0000256" key="19">
    <source>
        <dbReference type="HAMAP-Rule" id="MF_00719"/>
    </source>
</evidence>
<dbReference type="Proteomes" id="UP000033434">
    <property type="component" value="Unassembled WGS sequence"/>
</dbReference>
<comment type="caution">
    <text evidence="19">Lacks conserved residue(s) required for the propagation of feature annotation.</text>
</comment>
<comment type="catalytic activity">
    <reaction evidence="18 19">
        <text>alpha-ribazole 5'-phosphate + adenosylcob(III)inamide-GDP = adenosylcob(III)alamin 5'-phosphate + GMP + H(+)</text>
        <dbReference type="Rhea" id="RHEA:23560"/>
        <dbReference type="ChEBI" id="CHEBI:15378"/>
        <dbReference type="ChEBI" id="CHEBI:57918"/>
        <dbReference type="ChEBI" id="CHEBI:58115"/>
        <dbReference type="ChEBI" id="CHEBI:60487"/>
        <dbReference type="ChEBI" id="CHEBI:60493"/>
        <dbReference type="EC" id="2.7.8.26"/>
    </reaction>
</comment>
<dbReference type="UniPathway" id="UPA00148">
    <property type="reaction ID" value="UER00238"/>
</dbReference>
<sequence length="262" mass="28487">MLADMTQWSLFKLAVIFLTRVPIKLTASVTDADINQSSRYFACVGVCIGLVMALLLWALSLVLPMSVAILFTIGASVLLTGAFHEDGFADVWDGFGGGWSQQQKLDIMKDSRLGTYGSVALLILMLSKFHLMLTLSGNLFALLWGIVLAQSLSRLSATSLIGKLPYVQLDAQSKVKPVAKSLQLACRATLYLTGIAVIAVALVCSVLTLWQVIALIVTLWLTRLLCQCWFKKQLGGYTGDCLGAAQQISELMIYTFLVVSLI</sequence>
<keyword evidence="9 19" id="KW-0808">Transferase</keyword>
<evidence type="ECO:0000256" key="5">
    <source>
        <dbReference type="ARBA" id="ARBA00013200"/>
    </source>
</evidence>
<keyword evidence="7 19" id="KW-1003">Cell membrane</keyword>
<reference evidence="20 21" key="1">
    <citation type="journal article" date="2015" name="BMC Genomics">
        <title>Genome mining reveals unlocked bioactive potential of marine Gram-negative bacteria.</title>
        <authorList>
            <person name="Machado H."/>
            <person name="Sonnenschein E.C."/>
            <person name="Melchiorsen J."/>
            <person name="Gram L."/>
        </authorList>
    </citation>
    <scope>NUCLEOTIDE SEQUENCE [LARGE SCALE GENOMIC DNA]</scope>
    <source>
        <strain evidence="20 21">S4054</strain>
    </source>
</reference>
<keyword evidence="13 19" id="KW-0472">Membrane</keyword>
<evidence type="ECO:0000256" key="1">
    <source>
        <dbReference type="ARBA" id="ARBA00001946"/>
    </source>
</evidence>
<evidence type="ECO:0000256" key="9">
    <source>
        <dbReference type="ARBA" id="ARBA00022679"/>
    </source>
</evidence>
<comment type="catalytic activity">
    <reaction evidence="17 19">
        <text>alpha-ribazole + adenosylcob(III)inamide-GDP = adenosylcob(III)alamin + GMP + H(+)</text>
        <dbReference type="Rhea" id="RHEA:16049"/>
        <dbReference type="ChEBI" id="CHEBI:10329"/>
        <dbReference type="ChEBI" id="CHEBI:15378"/>
        <dbReference type="ChEBI" id="CHEBI:18408"/>
        <dbReference type="ChEBI" id="CHEBI:58115"/>
        <dbReference type="ChEBI" id="CHEBI:60487"/>
        <dbReference type="EC" id="2.7.8.26"/>
    </reaction>
</comment>
<dbReference type="EC" id="2.7.8.26" evidence="5 19"/>
<organism evidence="20 21">
    <name type="scientific">Pseudoalteromonas luteoviolacea S4054</name>
    <dbReference type="NCBI Taxonomy" id="1129367"/>
    <lineage>
        <taxon>Bacteria</taxon>
        <taxon>Pseudomonadati</taxon>
        <taxon>Pseudomonadota</taxon>
        <taxon>Gammaproteobacteria</taxon>
        <taxon>Alteromonadales</taxon>
        <taxon>Pseudoalteromonadaceae</taxon>
        <taxon>Pseudoalteromonas</taxon>
    </lineage>
</organism>
<feature type="transmembrane region" description="Helical" evidence="19">
    <location>
        <begin position="182"/>
        <end position="203"/>
    </location>
</feature>
<comment type="similarity">
    <text evidence="4 19">Belongs to the CobS family.</text>
</comment>
<comment type="function">
    <text evidence="14 19">Joins adenosylcobinamide-GDP and alpha-ribazole to generate adenosylcobalamin (Ado-cobalamin). Also synthesizes adenosylcobalamin 5'-phosphate from adenosylcobinamide-GDP and alpha-ribazole 5'-phosphate.</text>
</comment>
<dbReference type="PANTHER" id="PTHR34148:SF1">
    <property type="entry name" value="ADENOSYLCOBINAMIDE-GDP RIBAZOLETRANSFERASE"/>
    <property type="match status" value="1"/>
</dbReference>
<keyword evidence="8 19" id="KW-0169">Cobalamin biosynthesis</keyword>
<dbReference type="PANTHER" id="PTHR34148">
    <property type="entry name" value="ADENOSYLCOBINAMIDE-GDP RIBAZOLETRANSFERASE"/>
    <property type="match status" value="1"/>
</dbReference>
<dbReference type="Pfam" id="PF02654">
    <property type="entry name" value="CobS"/>
    <property type="match status" value="1"/>
</dbReference>
<evidence type="ECO:0000256" key="13">
    <source>
        <dbReference type="ARBA" id="ARBA00023136"/>
    </source>
</evidence>
<comment type="subcellular location">
    <subcellularLocation>
        <location evidence="2 19">Cell membrane</location>
        <topology evidence="2 19">Multi-pass membrane protein</topology>
    </subcellularLocation>
</comment>
<dbReference type="PATRIC" id="fig|1129367.4.peg.535"/>
<evidence type="ECO:0000256" key="4">
    <source>
        <dbReference type="ARBA" id="ARBA00010561"/>
    </source>
</evidence>
<evidence type="ECO:0000256" key="8">
    <source>
        <dbReference type="ARBA" id="ARBA00022573"/>
    </source>
</evidence>
<evidence type="ECO:0000256" key="2">
    <source>
        <dbReference type="ARBA" id="ARBA00004651"/>
    </source>
</evidence>
<evidence type="ECO:0000313" key="21">
    <source>
        <dbReference type="Proteomes" id="UP000033434"/>
    </source>
</evidence>
<dbReference type="GO" id="GO:0051073">
    <property type="term" value="F:adenosylcobinamide-GDP ribazoletransferase activity"/>
    <property type="evidence" value="ECO:0007669"/>
    <property type="project" value="UniProtKB-UniRule"/>
</dbReference>
<dbReference type="AlphaFoldDB" id="A0A0F6AGN3"/>
<name>A0A0F6AGN3_9GAMM</name>
<evidence type="ECO:0000256" key="14">
    <source>
        <dbReference type="ARBA" id="ARBA00025228"/>
    </source>
</evidence>
<dbReference type="GO" id="GO:0008818">
    <property type="term" value="F:cobalamin 5'-phosphate synthase activity"/>
    <property type="evidence" value="ECO:0007669"/>
    <property type="project" value="UniProtKB-UniRule"/>
</dbReference>
<dbReference type="InterPro" id="IPR003805">
    <property type="entry name" value="CobS"/>
</dbReference>
<dbReference type="GO" id="GO:0005886">
    <property type="term" value="C:plasma membrane"/>
    <property type="evidence" value="ECO:0007669"/>
    <property type="project" value="UniProtKB-SubCell"/>
</dbReference>
<gene>
    <name evidence="19" type="primary">cobS</name>
    <name evidence="20" type="ORF">N479_04730</name>
</gene>
<evidence type="ECO:0000256" key="18">
    <source>
        <dbReference type="ARBA" id="ARBA00049504"/>
    </source>
</evidence>
<evidence type="ECO:0000256" key="7">
    <source>
        <dbReference type="ARBA" id="ARBA00022475"/>
    </source>
</evidence>
<evidence type="ECO:0000256" key="11">
    <source>
        <dbReference type="ARBA" id="ARBA00022842"/>
    </source>
</evidence>
<evidence type="ECO:0000313" key="20">
    <source>
        <dbReference type="EMBL" id="KKE85308.1"/>
    </source>
</evidence>
<keyword evidence="12 19" id="KW-1133">Transmembrane helix</keyword>
<dbReference type="GO" id="GO:0009236">
    <property type="term" value="P:cobalamin biosynthetic process"/>
    <property type="evidence" value="ECO:0007669"/>
    <property type="project" value="UniProtKB-UniRule"/>
</dbReference>
<comment type="pathway">
    <text evidence="3 19">Cofactor biosynthesis; adenosylcobalamin biosynthesis; adenosylcobalamin from cob(II)yrinate a,c-diamide: step 7/7.</text>
</comment>
<dbReference type="EMBL" id="AUXW01000057">
    <property type="protein sequence ID" value="KKE85308.1"/>
    <property type="molecule type" value="Genomic_DNA"/>
</dbReference>
<accession>A0A0F6AGN3</accession>
<feature type="transmembrane region" description="Helical" evidence="19">
    <location>
        <begin position="65"/>
        <end position="83"/>
    </location>
</feature>
<evidence type="ECO:0000256" key="15">
    <source>
        <dbReference type="ARBA" id="ARBA00032605"/>
    </source>
</evidence>